<organism evidence="1 2">
    <name type="scientific">Secundilactobacillus folii</name>
    <dbReference type="NCBI Taxonomy" id="2678357"/>
    <lineage>
        <taxon>Bacteria</taxon>
        <taxon>Bacillati</taxon>
        <taxon>Bacillota</taxon>
        <taxon>Bacilli</taxon>
        <taxon>Lactobacillales</taxon>
        <taxon>Lactobacillaceae</taxon>
        <taxon>Secundilactobacillus</taxon>
    </lineage>
</organism>
<dbReference type="EMBL" id="WNJO01000005">
    <property type="protein sequence ID" value="MTV82155.1"/>
    <property type="molecule type" value="Genomic_DNA"/>
</dbReference>
<keyword evidence="2" id="KW-1185">Reference proteome</keyword>
<protein>
    <submittedName>
        <fullName evidence="1">Uncharacterized protein</fullName>
    </submittedName>
</protein>
<dbReference type="AlphaFoldDB" id="A0A7X3C1V7"/>
<evidence type="ECO:0000313" key="2">
    <source>
        <dbReference type="Proteomes" id="UP000466388"/>
    </source>
</evidence>
<comment type="caution">
    <text evidence="1">The sequence shown here is derived from an EMBL/GenBank/DDBJ whole genome shotgun (WGS) entry which is preliminary data.</text>
</comment>
<evidence type="ECO:0000313" key="1">
    <source>
        <dbReference type="EMBL" id="MTV82155.1"/>
    </source>
</evidence>
<dbReference type="InterPro" id="IPR008949">
    <property type="entry name" value="Isoprenoid_synthase_dom_sf"/>
</dbReference>
<proteinExistence type="predicted"/>
<name>A0A7X3C1V7_9LACO</name>
<dbReference type="Proteomes" id="UP000466388">
    <property type="component" value="Unassembled WGS sequence"/>
</dbReference>
<accession>A0A7X3C1V7</accession>
<dbReference type="Gene3D" id="1.10.600.10">
    <property type="entry name" value="Farnesyl Diphosphate Synthase"/>
    <property type="match status" value="1"/>
</dbReference>
<dbReference type="RefSeq" id="WP_155431428.1">
    <property type="nucleotide sequence ID" value="NZ_WNJO01000005.1"/>
</dbReference>
<dbReference type="SUPFAM" id="SSF48576">
    <property type="entry name" value="Terpenoid synthases"/>
    <property type="match status" value="1"/>
</dbReference>
<gene>
    <name evidence="1" type="ORF">GM612_05750</name>
</gene>
<sequence length="304" mass="34071">MSFELEHYTIDVALEEDYQTIINQFPTSVQDSIKTVDPTQKRAFRQLLWTIFGDPASQLNNQVELLALAGELTPASFMPKPPSPSDMAFSKAQAYSGQFLYGEFIRRIQANKVTADKGILRQAAELWLAMTDRLQLNFNRRERVADYLKDQKRRSGLLTALTCRLAALSQQISDSSVIELISTIGETLGVIENILTDVNLSEDSIIFRNRILSGNYPLPTIFAFETDSEWFDGFFAAREKPSSDQFETARKLSLQDGEKGALDLALELISQTKIDAESLPADQVQTRLLATLALLKNDADSYSI</sequence>
<reference evidence="1 2" key="1">
    <citation type="submission" date="2019-11" db="EMBL/GenBank/DDBJ databases">
        <title>Lactobacillus sp. nov. CRM56-3, isolated from fermented tea leaves.</title>
        <authorList>
            <person name="Phuengjayaem S."/>
            <person name="Tanasupawat S."/>
        </authorList>
    </citation>
    <scope>NUCLEOTIDE SEQUENCE [LARGE SCALE GENOMIC DNA]</scope>
    <source>
        <strain evidence="1 2">CRM56-3</strain>
    </source>
</reference>